<name>A0A452YM43_AEGTS</name>
<dbReference type="GO" id="GO:0004523">
    <property type="term" value="F:RNA-DNA hybrid ribonuclease activity"/>
    <property type="evidence" value="ECO:0007669"/>
    <property type="project" value="InterPro"/>
</dbReference>
<reference evidence="2" key="4">
    <citation type="submission" date="2019-03" db="UniProtKB">
        <authorList>
            <consortium name="EnsemblPlants"/>
        </authorList>
    </citation>
    <scope>IDENTIFICATION</scope>
</reference>
<reference evidence="2" key="3">
    <citation type="journal article" date="2017" name="Nature">
        <title>Genome sequence of the progenitor of the wheat D genome Aegilops tauschii.</title>
        <authorList>
            <person name="Luo M.C."/>
            <person name="Gu Y.Q."/>
            <person name="Puiu D."/>
            <person name="Wang H."/>
            <person name="Twardziok S.O."/>
            <person name="Deal K.R."/>
            <person name="Huo N."/>
            <person name="Zhu T."/>
            <person name="Wang L."/>
            <person name="Wang Y."/>
            <person name="McGuire P.E."/>
            <person name="Liu S."/>
            <person name="Long H."/>
            <person name="Ramasamy R.K."/>
            <person name="Rodriguez J.C."/>
            <person name="Van S.L."/>
            <person name="Yuan L."/>
            <person name="Wang Z."/>
            <person name="Xia Z."/>
            <person name="Xiao L."/>
            <person name="Anderson O.D."/>
            <person name="Ouyang S."/>
            <person name="Liang Y."/>
            <person name="Zimin A.V."/>
            <person name="Pertea G."/>
            <person name="Qi P."/>
            <person name="Bennetzen J.L."/>
            <person name="Dai X."/>
            <person name="Dawson M.W."/>
            <person name="Muller H.G."/>
            <person name="Kugler K."/>
            <person name="Rivarola-Duarte L."/>
            <person name="Spannagl M."/>
            <person name="Mayer K.F.X."/>
            <person name="Lu F.H."/>
            <person name="Bevan M.W."/>
            <person name="Leroy P."/>
            <person name="Li P."/>
            <person name="You F.M."/>
            <person name="Sun Q."/>
            <person name="Liu Z."/>
            <person name="Lyons E."/>
            <person name="Wicker T."/>
            <person name="Salzberg S.L."/>
            <person name="Devos K.M."/>
            <person name="Dvorak J."/>
        </authorList>
    </citation>
    <scope>NUCLEOTIDE SEQUENCE [LARGE SCALE GENOMIC DNA]</scope>
    <source>
        <strain evidence="2">cv. AL8/78</strain>
    </source>
</reference>
<proteinExistence type="predicted"/>
<evidence type="ECO:0000259" key="1">
    <source>
        <dbReference type="Pfam" id="PF13456"/>
    </source>
</evidence>
<sequence length="290" mass="31653">RSDTLVHNHDSLLSAITSFLNSGHPFASMQNIFNFLWCIWKARNELLFEHRKVHPNKIHIMAANTDCALQAEALVSGQVYSSFSDSLNNEQHIPLQGTTIKSDLIIKGTKIYSDAAFRSSKIPGILRGQVGTGIGIYFSIPVDHGELNIQIQASAPVTTDPTHAEAKALSCAALIANKLNVQQPTFLTDCLPLASAAASKTISHPATPWNIRNELASFNSIYSILNAQVFHISRNLNGVAHNLAQQVYQASDQPLMICSTRSHDTNLCPVAAALAQFSGTGFQLHKVYCY</sequence>
<evidence type="ECO:0000313" key="3">
    <source>
        <dbReference type="Proteomes" id="UP000015105"/>
    </source>
</evidence>
<dbReference type="EnsemblPlants" id="AET1Gv20465200.1">
    <property type="protein sequence ID" value="AET1Gv20465200.1"/>
    <property type="gene ID" value="AET1Gv20465200"/>
</dbReference>
<keyword evidence="3" id="KW-1185">Reference proteome</keyword>
<dbReference type="Pfam" id="PF13456">
    <property type="entry name" value="RVT_3"/>
    <property type="match status" value="1"/>
</dbReference>
<dbReference type="InterPro" id="IPR002156">
    <property type="entry name" value="RNaseH_domain"/>
</dbReference>
<reference evidence="3" key="2">
    <citation type="journal article" date="2017" name="Nat. Plants">
        <title>The Aegilops tauschii genome reveals multiple impacts of transposons.</title>
        <authorList>
            <person name="Zhao G."/>
            <person name="Zou C."/>
            <person name="Li K."/>
            <person name="Wang K."/>
            <person name="Li T."/>
            <person name="Gao L."/>
            <person name="Zhang X."/>
            <person name="Wang H."/>
            <person name="Yang Z."/>
            <person name="Liu X."/>
            <person name="Jiang W."/>
            <person name="Mao L."/>
            <person name="Kong X."/>
            <person name="Jiao Y."/>
            <person name="Jia J."/>
        </authorList>
    </citation>
    <scope>NUCLEOTIDE SEQUENCE [LARGE SCALE GENOMIC DNA]</scope>
    <source>
        <strain evidence="3">cv. AL8/78</strain>
    </source>
</reference>
<organism evidence="2 3">
    <name type="scientific">Aegilops tauschii subsp. strangulata</name>
    <name type="common">Goatgrass</name>
    <dbReference type="NCBI Taxonomy" id="200361"/>
    <lineage>
        <taxon>Eukaryota</taxon>
        <taxon>Viridiplantae</taxon>
        <taxon>Streptophyta</taxon>
        <taxon>Embryophyta</taxon>
        <taxon>Tracheophyta</taxon>
        <taxon>Spermatophyta</taxon>
        <taxon>Magnoliopsida</taxon>
        <taxon>Liliopsida</taxon>
        <taxon>Poales</taxon>
        <taxon>Poaceae</taxon>
        <taxon>BOP clade</taxon>
        <taxon>Pooideae</taxon>
        <taxon>Triticodae</taxon>
        <taxon>Triticeae</taxon>
        <taxon>Triticinae</taxon>
        <taxon>Aegilops</taxon>
    </lineage>
</organism>
<dbReference type="Gene3D" id="3.30.420.10">
    <property type="entry name" value="Ribonuclease H-like superfamily/Ribonuclease H"/>
    <property type="match status" value="1"/>
</dbReference>
<dbReference type="Proteomes" id="UP000015105">
    <property type="component" value="Chromosome 1D"/>
</dbReference>
<dbReference type="STRING" id="200361.A0A452YM43"/>
<dbReference type="PANTHER" id="PTHR34146:SF10">
    <property type="entry name" value="RNASE H TYPE-1 DOMAIN-CONTAINING PROTEIN"/>
    <property type="match status" value="1"/>
</dbReference>
<dbReference type="PANTHER" id="PTHR34146">
    <property type="entry name" value="POLYNUCLEOTIDYL TRANSFERASE, RIBONUCLEASE H-LIKE SUPERFAMILY PROTEIN-RELATED"/>
    <property type="match status" value="1"/>
</dbReference>
<dbReference type="GO" id="GO:0003676">
    <property type="term" value="F:nucleic acid binding"/>
    <property type="evidence" value="ECO:0007669"/>
    <property type="project" value="InterPro"/>
</dbReference>
<feature type="domain" description="RNase H type-1" evidence="1">
    <location>
        <begin position="144"/>
        <end position="246"/>
    </location>
</feature>
<dbReference type="Gramene" id="AET1Gv20465200.1">
    <property type="protein sequence ID" value="AET1Gv20465200.1"/>
    <property type="gene ID" value="AET1Gv20465200"/>
</dbReference>
<reference evidence="3" key="1">
    <citation type="journal article" date="2014" name="Science">
        <title>Ancient hybridizations among the ancestral genomes of bread wheat.</title>
        <authorList>
            <consortium name="International Wheat Genome Sequencing Consortium,"/>
            <person name="Marcussen T."/>
            <person name="Sandve S.R."/>
            <person name="Heier L."/>
            <person name="Spannagl M."/>
            <person name="Pfeifer M."/>
            <person name="Jakobsen K.S."/>
            <person name="Wulff B.B."/>
            <person name="Steuernagel B."/>
            <person name="Mayer K.F."/>
            <person name="Olsen O.A."/>
        </authorList>
    </citation>
    <scope>NUCLEOTIDE SEQUENCE [LARGE SCALE GENOMIC DNA]</scope>
    <source>
        <strain evidence="3">cv. AL8/78</strain>
    </source>
</reference>
<evidence type="ECO:0000313" key="2">
    <source>
        <dbReference type="EnsemblPlants" id="AET1Gv20465200.1"/>
    </source>
</evidence>
<reference evidence="2" key="5">
    <citation type="journal article" date="2021" name="G3 (Bethesda)">
        <title>Aegilops tauschii genome assembly Aet v5.0 features greater sequence contiguity and improved annotation.</title>
        <authorList>
            <person name="Wang L."/>
            <person name="Zhu T."/>
            <person name="Rodriguez J.C."/>
            <person name="Deal K.R."/>
            <person name="Dubcovsky J."/>
            <person name="McGuire P.E."/>
            <person name="Lux T."/>
            <person name="Spannagl M."/>
            <person name="Mayer K.F.X."/>
            <person name="Baldrich P."/>
            <person name="Meyers B.C."/>
            <person name="Huo N."/>
            <person name="Gu Y.Q."/>
            <person name="Zhou H."/>
            <person name="Devos K.M."/>
            <person name="Bennetzen J.L."/>
            <person name="Unver T."/>
            <person name="Budak H."/>
            <person name="Gulick P.J."/>
            <person name="Galiba G."/>
            <person name="Kalapos B."/>
            <person name="Nelson D.R."/>
            <person name="Li P."/>
            <person name="You F.M."/>
            <person name="Luo M.C."/>
            <person name="Dvorak J."/>
        </authorList>
    </citation>
    <scope>NUCLEOTIDE SEQUENCE [LARGE SCALE GENOMIC DNA]</scope>
    <source>
        <strain evidence="2">cv. AL8/78</strain>
    </source>
</reference>
<dbReference type="InterPro" id="IPR036397">
    <property type="entry name" value="RNaseH_sf"/>
</dbReference>
<protein>
    <recommendedName>
        <fullName evidence="1">RNase H type-1 domain-containing protein</fullName>
    </recommendedName>
</protein>
<accession>A0A452YM43</accession>
<dbReference type="AlphaFoldDB" id="A0A452YM43"/>